<dbReference type="Pfam" id="PF00027">
    <property type="entry name" value="cNMP_binding"/>
    <property type="match status" value="1"/>
</dbReference>
<dbReference type="PANTHER" id="PTHR24567:SF74">
    <property type="entry name" value="HTH-TYPE TRANSCRIPTIONAL REGULATOR ARCR"/>
    <property type="match status" value="1"/>
</dbReference>
<organism evidence="3 4">
    <name type="scientific">Bacillus rhizoplanae</name>
    <dbReference type="NCBI Taxonomy" id="2880966"/>
    <lineage>
        <taxon>Bacteria</taxon>
        <taxon>Bacillati</taxon>
        <taxon>Bacillota</taxon>
        <taxon>Bacilli</taxon>
        <taxon>Bacillales</taxon>
        <taxon>Bacillaceae</taxon>
        <taxon>Bacillus</taxon>
    </lineage>
</organism>
<evidence type="ECO:0000256" key="1">
    <source>
        <dbReference type="ARBA" id="ARBA00023159"/>
    </source>
</evidence>
<name>A0ABM8Y7L1_9BACI</name>
<gene>
    <name evidence="3" type="ORF">BACCIP111899_00871</name>
</gene>
<comment type="caution">
    <text evidence="3">The sequence shown here is derived from an EMBL/GenBank/DDBJ whole genome shotgun (WGS) entry which is preliminary data.</text>
</comment>
<dbReference type="CDD" id="cd00038">
    <property type="entry name" value="CAP_ED"/>
    <property type="match status" value="1"/>
</dbReference>
<feature type="domain" description="Cyclic nucleotide-binding" evidence="2">
    <location>
        <begin position="3"/>
        <end position="72"/>
    </location>
</feature>
<dbReference type="InterPro" id="IPR014710">
    <property type="entry name" value="RmlC-like_jellyroll"/>
</dbReference>
<dbReference type="InterPro" id="IPR018490">
    <property type="entry name" value="cNMP-bd_dom_sf"/>
</dbReference>
<sequence>MILHKGEILFRQGEEGPLYFVKSGLLKVVRLQEDGTSFLFNIIVPGETIPHHSLISPKEYHGTAIALIKTEVEPILCNAWYEQLHANPESYADIALQLQTKLRMMQERIDQLTTVSPKERLLRLQKWFTTYLGDIPIYEILNQTEIGQLIGIRRETVNRLLREQTKNEVS</sequence>
<dbReference type="PANTHER" id="PTHR24567">
    <property type="entry name" value="CRP FAMILY TRANSCRIPTIONAL REGULATORY PROTEIN"/>
    <property type="match status" value="1"/>
</dbReference>
<reference evidence="3 4" key="1">
    <citation type="submission" date="2021-10" db="EMBL/GenBank/DDBJ databases">
        <authorList>
            <person name="Criscuolo A."/>
        </authorList>
    </citation>
    <scope>NUCLEOTIDE SEQUENCE [LARGE SCALE GENOMIC DNA]</scope>
    <source>
        <strain evidence="4">CIP 111899</strain>
    </source>
</reference>
<dbReference type="Proteomes" id="UP000789423">
    <property type="component" value="Unassembled WGS sequence"/>
</dbReference>
<dbReference type="RefSeq" id="WP_230573962.1">
    <property type="nucleotide sequence ID" value="NZ_CAKJTI010000003.1"/>
</dbReference>
<dbReference type="InterPro" id="IPR000595">
    <property type="entry name" value="cNMP-bd_dom"/>
</dbReference>
<dbReference type="InterPro" id="IPR050397">
    <property type="entry name" value="Env_Response_Regulators"/>
</dbReference>
<protein>
    <recommendedName>
        <fullName evidence="2">Cyclic nucleotide-binding domain-containing protein</fullName>
    </recommendedName>
</protein>
<keyword evidence="1" id="KW-0010">Activator</keyword>
<evidence type="ECO:0000259" key="2">
    <source>
        <dbReference type="Pfam" id="PF00027"/>
    </source>
</evidence>
<accession>A0ABM8Y7L1</accession>
<proteinExistence type="predicted"/>
<dbReference type="Gene3D" id="2.60.120.10">
    <property type="entry name" value="Jelly Rolls"/>
    <property type="match status" value="1"/>
</dbReference>
<dbReference type="EMBL" id="CAKJTI010000003">
    <property type="protein sequence ID" value="CAG9611699.1"/>
    <property type="molecule type" value="Genomic_DNA"/>
</dbReference>
<keyword evidence="4" id="KW-1185">Reference proteome</keyword>
<dbReference type="SUPFAM" id="SSF51206">
    <property type="entry name" value="cAMP-binding domain-like"/>
    <property type="match status" value="1"/>
</dbReference>
<evidence type="ECO:0000313" key="4">
    <source>
        <dbReference type="Proteomes" id="UP000789423"/>
    </source>
</evidence>
<evidence type="ECO:0000313" key="3">
    <source>
        <dbReference type="EMBL" id="CAG9611699.1"/>
    </source>
</evidence>